<dbReference type="Pfam" id="PF07819">
    <property type="entry name" value="PGAP1"/>
    <property type="match status" value="1"/>
</dbReference>
<evidence type="ECO:0000313" key="10">
    <source>
        <dbReference type="Proteomes" id="UP000182658"/>
    </source>
</evidence>
<evidence type="ECO:0000259" key="6">
    <source>
        <dbReference type="Pfam" id="PF07819"/>
    </source>
</evidence>
<dbReference type="GO" id="GO:0015031">
    <property type="term" value="P:protein transport"/>
    <property type="evidence" value="ECO:0007669"/>
    <property type="project" value="UniProtKB-KW"/>
</dbReference>
<evidence type="ECO:0000313" key="9">
    <source>
        <dbReference type="EMBL" id="OIW26368.1"/>
    </source>
</evidence>
<sequence>MANASSSSTLPASSHSHQDSLDDRQQYNAGDISSQTIQNRLRHWRLGSPEARLQSSADVKGRLGLNLLHEPSDPRFDFVFIHGLLGGSRKTWSHSPEPGMFWPKDWLPNETGFEHVRLHSYGYNSDWTAKKESHLCIHDFGQALLADLHNSPHLRRTPETPIVLIAHSMGGLVAKKAYILSHEDPLYQTISRRIQCIYFLGTPHRGAALARLVKLLCQKGVYRSKAFVGELVPGSASLGHINDEFRILCGNIDLWSFFEGVETSAGPMSMLVVDKKSAVLGLPGEHVQYIEADHRHICKFDSQTNPNYLTLQRCFLTTIEKLKIKDTAHRQDIYRSQMTSISSFLQIERAEDTILVALKQKHHPGSCEWLTVNDTFREWLGTQQSTDPHSQAREELRANTLWLSGRPGTGKSVAAAHVISLMDHHDLDYSFHFFRHNDRDGSKVYSMLRSIALQMAKHSPDVRKALSSMIEDGVTLNYDDHHALWNRVFVDCILKLERRRPHFWIVDAVDECPAKEVTELASILSKLNPEVSVRIFLTARPGGQLGKSLVQGHVRFSEIKIGLDQTLKDIELYLTARCPAGIDPRFYPDLVPEILSNSHGIFLWASLVMSKLEDAYTVEDTRDILRNMPTEMDDFYTRIVTSVAASPNSEFAKCVLRWTICSPKPMTIGELAHAIKLDIGRTLTATASQLEAIVGHLIYIDDQSRTHIIHETAASFLTQKRAGFWIDRNIAHATLAEICLGVLCGSEFAPPRSYRGVPPKQATADSILSEYASTYFSYHLLHGSHVAEQPCRLLDRFLRSNVLTWMEKIAHTGDLLPIQRALDRMEAYFNQKADYQPQSCEELQSTAQIVVDIGRLVYAFDSCLLASPSSVHFLIPHLCPCSSIMRQLFGKETRRLRIATSLKEYDWTDRSTCHFFATKAVSVACSERFLAVGLCEGYIKVYKRRTLGAFDYVGMLDHWLNPPQLLLAFDCSSAILASCCSHKLNVWTLQNLQDSSFSYMWSHYLDLEPSDMRFSKDGSLLIIASTKTCSLVTFDAKSGLRRDARDLHDPCESYSSHSGADNLQGTLTGARIRLDKLCREYFKRVPMSEPTADFDDRNAVYAMKYHALLSIMYLKDRRYRDTLISELRAVVTRVDTDEVSRL</sequence>
<protein>
    <recommendedName>
        <fullName evidence="2 4">GPI inositol-deacylase</fullName>
        <ecNumber evidence="4">3.1.-.-</ecNumber>
    </recommendedName>
</protein>
<evidence type="ECO:0000256" key="4">
    <source>
        <dbReference type="RuleBase" id="RU365011"/>
    </source>
</evidence>
<feature type="region of interest" description="Disordered" evidence="5">
    <location>
        <begin position="1"/>
        <end position="22"/>
    </location>
</feature>
<feature type="domain" description="GPI inositol-deacylase winged helix" evidence="7">
    <location>
        <begin position="648"/>
        <end position="720"/>
    </location>
</feature>
<reference evidence="9 10" key="1">
    <citation type="submission" date="2016-10" db="EMBL/GenBank/DDBJ databases">
        <title>Draft genome sequence of Coniochaeta ligniaria NRRL30616, a lignocellulolytic fungus for bioabatement of inhibitors in plant biomass hydrolysates.</title>
        <authorList>
            <consortium name="DOE Joint Genome Institute"/>
            <person name="Jimenez D.J."/>
            <person name="Hector R.E."/>
            <person name="Riley R."/>
            <person name="Sun H."/>
            <person name="Grigoriev I.V."/>
            <person name="Van Elsas J.D."/>
            <person name="Nichols N.N."/>
        </authorList>
    </citation>
    <scope>NUCLEOTIDE SEQUENCE [LARGE SCALE GENOMIC DNA]</scope>
    <source>
        <strain evidence="9 10">NRRL 30616</strain>
    </source>
</reference>
<evidence type="ECO:0000256" key="3">
    <source>
        <dbReference type="ARBA" id="ARBA00022737"/>
    </source>
</evidence>
<dbReference type="Pfam" id="PF24883">
    <property type="entry name" value="NPHP3_N"/>
    <property type="match status" value="1"/>
</dbReference>
<dbReference type="InterPro" id="IPR056884">
    <property type="entry name" value="NPHP3-like_N"/>
</dbReference>
<feature type="domain" description="GPI inositol-deacylase PGAP1-like alpha/beta" evidence="6">
    <location>
        <begin position="79"/>
        <end position="209"/>
    </location>
</feature>
<dbReference type="EMBL" id="KV875100">
    <property type="protein sequence ID" value="OIW26368.1"/>
    <property type="molecule type" value="Genomic_DNA"/>
</dbReference>
<keyword evidence="4" id="KW-0472">Membrane</keyword>
<keyword evidence="4" id="KW-0653">Protein transport</keyword>
<keyword evidence="10" id="KW-1185">Reference proteome</keyword>
<dbReference type="OrthoDB" id="194358at2759"/>
<feature type="domain" description="Nephrocystin 3-like N-terminal" evidence="8">
    <location>
        <begin position="365"/>
        <end position="540"/>
    </location>
</feature>
<dbReference type="InParanoid" id="A0A1J7J994"/>
<dbReference type="Gene3D" id="3.40.50.1820">
    <property type="entry name" value="alpha/beta hydrolase"/>
    <property type="match status" value="1"/>
</dbReference>
<keyword evidence="4" id="KW-0813">Transport</keyword>
<dbReference type="SUPFAM" id="SSF53474">
    <property type="entry name" value="alpha/beta-Hydrolases"/>
    <property type="match status" value="1"/>
</dbReference>
<comment type="similarity">
    <text evidence="4">Belongs to the GPI inositol-deacylase family.</text>
</comment>
<dbReference type="EC" id="3.1.-.-" evidence="4"/>
<keyword evidence="4" id="KW-0378">Hydrolase</keyword>
<name>A0A1J7J994_9PEZI</name>
<accession>A0A1J7J994</accession>
<comment type="subcellular location">
    <subcellularLocation>
        <location evidence="4">Endoplasmic reticulum membrane</location>
    </subcellularLocation>
</comment>
<dbReference type="GO" id="GO:0016788">
    <property type="term" value="F:hydrolase activity, acting on ester bonds"/>
    <property type="evidence" value="ECO:0007669"/>
    <property type="project" value="InterPro"/>
</dbReference>
<dbReference type="Proteomes" id="UP000182658">
    <property type="component" value="Unassembled WGS sequence"/>
</dbReference>
<evidence type="ECO:0000256" key="1">
    <source>
        <dbReference type="ARBA" id="ARBA00003496"/>
    </source>
</evidence>
<dbReference type="Pfam" id="PF22939">
    <property type="entry name" value="WHD_GPIID"/>
    <property type="match status" value="1"/>
</dbReference>
<dbReference type="InterPro" id="IPR029058">
    <property type="entry name" value="AB_hydrolase_fold"/>
</dbReference>
<feature type="compositionally biased region" description="Low complexity" evidence="5">
    <location>
        <begin position="1"/>
        <end position="15"/>
    </location>
</feature>
<proteinExistence type="inferred from homology"/>
<dbReference type="GO" id="GO:0005789">
    <property type="term" value="C:endoplasmic reticulum membrane"/>
    <property type="evidence" value="ECO:0007669"/>
    <property type="project" value="UniProtKB-SubCell"/>
</dbReference>
<comment type="function">
    <text evidence="1 4">Involved in inositol deacylation of GPI-anchored proteins which plays important roles in the quality control and ER-associated degradation of GPI-anchored proteins.</text>
</comment>
<dbReference type="PANTHER" id="PTHR10039:SF16">
    <property type="entry name" value="GPI INOSITOL-DEACYLASE"/>
    <property type="match status" value="1"/>
</dbReference>
<dbReference type="SUPFAM" id="SSF50978">
    <property type="entry name" value="WD40 repeat-like"/>
    <property type="match status" value="1"/>
</dbReference>
<dbReference type="Gene3D" id="3.40.50.300">
    <property type="entry name" value="P-loop containing nucleotide triphosphate hydrolases"/>
    <property type="match status" value="1"/>
</dbReference>
<dbReference type="SUPFAM" id="SSF52540">
    <property type="entry name" value="P-loop containing nucleoside triphosphate hydrolases"/>
    <property type="match status" value="1"/>
</dbReference>
<dbReference type="InterPro" id="IPR054471">
    <property type="entry name" value="GPIID_WHD"/>
</dbReference>
<dbReference type="InterPro" id="IPR036322">
    <property type="entry name" value="WD40_repeat_dom_sf"/>
</dbReference>
<keyword evidence="4" id="KW-0256">Endoplasmic reticulum</keyword>
<evidence type="ECO:0000256" key="5">
    <source>
        <dbReference type="SAM" id="MobiDB-lite"/>
    </source>
</evidence>
<dbReference type="InterPro" id="IPR012908">
    <property type="entry name" value="PGAP1-ab_dom-like"/>
</dbReference>
<evidence type="ECO:0000259" key="8">
    <source>
        <dbReference type="Pfam" id="PF24883"/>
    </source>
</evidence>
<gene>
    <name evidence="9" type="ORF">CONLIGDRAFT_470157</name>
</gene>
<dbReference type="InterPro" id="IPR027417">
    <property type="entry name" value="P-loop_NTPase"/>
</dbReference>
<dbReference type="AlphaFoldDB" id="A0A1J7J994"/>
<dbReference type="PANTHER" id="PTHR10039">
    <property type="entry name" value="AMELOGENIN"/>
    <property type="match status" value="1"/>
</dbReference>
<organism evidence="9 10">
    <name type="scientific">Coniochaeta ligniaria NRRL 30616</name>
    <dbReference type="NCBI Taxonomy" id="1408157"/>
    <lineage>
        <taxon>Eukaryota</taxon>
        <taxon>Fungi</taxon>
        <taxon>Dikarya</taxon>
        <taxon>Ascomycota</taxon>
        <taxon>Pezizomycotina</taxon>
        <taxon>Sordariomycetes</taxon>
        <taxon>Sordariomycetidae</taxon>
        <taxon>Coniochaetales</taxon>
        <taxon>Coniochaetaceae</taxon>
        <taxon>Coniochaeta</taxon>
    </lineage>
</organism>
<keyword evidence="3" id="KW-0677">Repeat</keyword>
<evidence type="ECO:0000259" key="7">
    <source>
        <dbReference type="Pfam" id="PF22939"/>
    </source>
</evidence>
<evidence type="ECO:0000256" key="2">
    <source>
        <dbReference type="ARBA" id="ARBA00015856"/>
    </source>
</evidence>